<dbReference type="RefSeq" id="XP_004351184.1">
    <property type="nucleotide sequence ID" value="XM_004351132.1"/>
</dbReference>
<dbReference type="InterPro" id="IPR002938">
    <property type="entry name" value="FAD-bd"/>
</dbReference>
<evidence type="ECO:0000256" key="5">
    <source>
        <dbReference type="SAM" id="MobiDB-lite"/>
    </source>
</evidence>
<keyword evidence="4" id="KW-0503">Monooxygenase</keyword>
<dbReference type="OMA" id="WTMGGQP"/>
<reference evidence="9" key="1">
    <citation type="journal article" date="2011" name="Genome Res.">
        <title>Phylogeny-wide analysis of social amoeba genomes highlights ancient origins for complex intercellular communication.</title>
        <authorList>
            <person name="Heidel A.J."/>
            <person name="Lawal H.M."/>
            <person name="Felder M."/>
            <person name="Schilde C."/>
            <person name="Helps N.R."/>
            <person name="Tunggal B."/>
            <person name="Rivero F."/>
            <person name="John U."/>
            <person name="Schleicher M."/>
            <person name="Eichinger L."/>
            <person name="Platzer M."/>
            <person name="Noegel A.A."/>
            <person name="Schaap P."/>
            <person name="Gloeckner G."/>
        </authorList>
    </citation>
    <scope>NUCLEOTIDE SEQUENCE [LARGE SCALE GENOMIC DNA]</scope>
    <source>
        <strain evidence="9">SH3</strain>
    </source>
</reference>
<dbReference type="OrthoDB" id="655030at2759"/>
<accession>F4QBT8</accession>
<dbReference type="AlphaFoldDB" id="F4QBT8"/>
<keyword evidence="1" id="KW-0285">Flavoprotein</keyword>
<evidence type="ECO:0000313" key="9">
    <source>
        <dbReference type="Proteomes" id="UP000007797"/>
    </source>
</evidence>
<feature type="domain" description="FAD-binding" evidence="7">
    <location>
        <begin position="366"/>
        <end position="403"/>
    </location>
</feature>
<sequence length="447" mass="48466">MSTTTTTSIEKPIIIIGAGIAGLSLAQGLLAAGIPFRVFERDLSPDYRSQGYRLRINHFGATALKKLLNNDMWKLFEETCADTRLGMKLVNAADGVTLSSRDGDPANKIIPAGETPLGPYTADRQTLRRFLLLGLDNKSSVCSTSSSSSSSSSLSTNTNEMNHHHHQSVGYVEFNKKLDHYEINSDSGIVTAYFTDGTIVEGSFIVGADGVRSVVRKQQYPTLEIVDTTGRCVFGKTLITDKLLSTFPADALQGISAVKAEGGPTLFLESVRWSKDIQDVSGGRIPKVDDYVYWVLCAVKSVFGVSDEEFSRMSSQQAVDLTLKLTESWDEGVRSLFKLQSPENTSALSLVSTSPSMKEWEPSSHVTFLGDAIHPMPPAGGSGANCALRDAANLFDVITQGITKERVQDYESKMRVYGGEAIVGSFNGGKMLFNLPPYPTTTTPNTN</sequence>
<keyword evidence="6" id="KW-0472">Membrane</keyword>
<feature type="transmembrane region" description="Helical" evidence="6">
    <location>
        <begin position="12"/>
        <end position="36"/>
    </location>
</feature>
<evidence type="ECO:0000256" key="3">
    <source>
        <dbReference type="ARBA" id="ARBA00023002"/>
    </source>
</evidence>
<dbReference type="Gene3D" id="3.50.50.60">
    <property type="entry name" value="FAD/NAD(P)-binding domain"/>
    <property type="match status" value="2"/>
</dbReference>
<keyword evidence="3" id="KW-0560">Oxidoreductase</keyword>
<dbReference type="SUPFAM" id="SSF51905">
    <property type="entry name" value="FAD/NAD(P)-binding domain"/>
    <property type="match status" value="1"/>
</dbReference>
<gene>
    <name evidence="8" type="ORF">DFA_10934</name>
</gene>
<evidence type="ECO:0000256" key="1">
    <source>
        <dbReference type="ARBA" id="ARBA00022630"/>
    </source>
</evidence>
<feature type="compositionally biased region" description="Low complexity" evidence="5">
    <location>
        <begin position="139"/>
        <end position="155"/>
    </location>
</feature>
<dbReference type="GeneID" id="14866667"/>
<evidence type="ECO:0000259" key="7">
    <source>
        <dbReference type="Pfam" id="PF01494"/>
    </source>
</evidence>
<dbReference type="KEGG" id="dfa:DFA_10934"/>
<name>F4QBT8_CACFS</name>
<dbReference type="Pfam" id="PF01494">
    <property type="entry name" value="FAD_binding_3"/>
    <property type="match status" value="1"/>
</dbReference>
<feature type="region of interest" description="Disordered" evidence="5">
    <location>
        <begin position="139"/>
        <end position="162"/>
    </location>
</feature>
<dbReference type="STRING" id="1054147.F4QBT8"/>
<dbReference type="PRINTS" id="PR00420">
    <property type="entry name" value="RNGMNOXGNASE"/>
</dbReference>
<dbReference type="PANTHER" id="PTHR47178:SF5">
    <property type="entry name" value="FAD-BINDING DOMAIN-CONTAINING PROTEIN"/>
    <property type="match status" value="1"/>
</dbReference>
<organism evidence="8 9">
    <name type="scientific">Cavenderia fasciculata</name>
    <name type="common">Slime mold</name>
    <name type="synonym">Dictyostelium fasciculatum</name>
    <dbReference type="NCBI Taxonomy" id="261658"/>
    <lineage>
        <taxon>Eukaryota</taxon>
        <taxon>Amoebozoa</taxon>
        <taxon>Evosea</taxon>
        <taxon>Eumycetozoa</taxon>
        <taxon>Dictyostelia</taxon>
        <taxon>Acytosteliales</taxon>
        <taxon>Cavenderiaceae</taxon>
        <taxon>Cavenderia</taxon>
    </lineage>
</organism>
<dbReference type="GO" id="GO:0071949">
    <property type="term" value="F:FAD binding"/>
    <property type="evidence" value="ECO:0007669"/>
    <property type="project" value="InterPro"/>
</dbReference>
<keyword evidence="2" id="KW-0274">FAD</keyword>
<proteinExistence type="predicted"/>
<keyword evidence="6" id="KW-0812">Transmembrane</keyword>
<evidence type="ECO:0000313" key="8">
    <source>
        <dbReference type="EMBL" id="EGG14676.1"/>
    </source>
</evidence>
<dbReference type="GO" id="GO:0004497">
    <property type="term" value="F:monooxygenase activity"/>
    <property type="evidence" value="ECO:0007669"/>
    <property type="project" value="UniProtKB-KW"/>
</dbReference>
<protein>
    <recommendedName>
        <fullName evidence="7">FAD-binding domain-containing protein</fullName>
    </recommendedName>
</protein>
<keyword evidence="6" id="KW-1133">Transmembrane helix</keyword>
<dbReference type="EMBL" id="GL883028">
    <property type="protein sequence ID" value="EGG14676.1"/>
    <property type="molecule type" value="Genomic_DNA"/>
</dbReference>
<dbReference type="InterPro" id="IPR036188">
    <property type="entry name" value="FAD/NAD-bd_sf"/>
</dbReference>
<evidence type="ECO:0000256" key="2">
    <source>
        <dbReference type="ARBA" id="ARBA00022827"/>
    </source>
</evidence>
<keyword evidence="9" id="KW-1185">Reference proteome</keyword>
<evidence type="ECO:0000256" key="6">
    <source>
        <dbReference type="SAM" id="Phobius"/>
    </source>
</evidence>
<evidence type="ECO:0000256" key="4">
    <source>
        <dbReference type="ARBA" id="ARBA00023033"/>
    </source>
</evidence>
<dbReference type="PANTHER" id="PTHR47178">
    <property type="entry name" value="MONOOXYGENASE, FAD-BINDING"/>
    <property type="match status" value="1"/>
</dbReference>
<dbReference type="Proteomes" id="UP000007797">
    <property type="component" value="Unassembled WGS sequence"/>
</dbReference>